<dbReference type="AlphaFoldDB" id="A0A914BU81"/>
<evidence type="ECO:0000313" key="24">
    <source>
        <dbReference type="WBParaSite" id="ACRNAN_Path_100.g362.t1"/>
    </source>
</evidence>
<dbReference type="Pfam" id="PF00069">
    <property type="entry name" value="Pkinase"/>
    <property type="match status" value="1"/>
</dbReference>
<dbReference type="FunFam" id="3.30.200.20:FF:000080">
    <property type="entry name" value="Protein kinase C"/>
    <property type="match status" value="1"/>
</dbReference>
<dbReference type="CDD" id="cd20835">
    <property type="entry name" value="C1_nPKC_epsilon-like_rpt1"/>
    <property type="match status" value="1"/>
</dbReference>
<evidence type="ECO:0000256" key="13">
    <source>
        <dbReference type="ARBA" id="ARBA00047272"/>
    </source>
</evidence>
<dbReference type="InterPro" id="IPR002219">
    <property type="entry name" value="PKC_DAG/PE"/>
</dbReference>
<keyword evidence="3 15" id="KW-0723">Serine/threonine-protein kinase</keyword>
<dbReference type="InterPro" id="IPR034669">
    <property type="entry name" value="nPKC_epsilon"/>
</dbReference>
<dbReference type="Gene3D" id="3.30.60.20">
    <property type="match status" value="2"/>
</dbReference>
<dbReference type="InterPro" id="IPR020454">
    <property type="entry name" value="DAG/PE-bd"/>
</dbReference>
<feature type="region of interest" description="Disordered" evidence="19">
    <location>
        <begin position="209"/>
        <end position="249"/>
    </location>
</feature>
<evidence type="ECO:0000256" key="18">
    <source>
        <dbReference type="PROSITE-ProRule" id="PRU10141"/>
    </source>
</evidence>
<evidence type="ECO:0000259" key="21">
    <source>
        <dbReference type="PROSITE" id="PS50081"/>
    </source>
</evidence>
<dbReference type="SMART" id="SM00109">
    <property type="entry name" value="C1"/>
    <property type="match status" value="2"/>
</dbReference>
<dbReference type="PROSITE" id="PS00479">
    <property type="entry name" value="ZF_DAG_PE_1"/>
    <property type="match status" value="1"/>
</dbReference>
<dbReference type="GO" id="GO:0010646">
    <property type="term" value="P:regulation of cell communication"/>
    <property type="evidence" value="ECO:0007669"/>
    <property type="project" value="UniProtKB-ARBA"/>
</dbReference>
<dbReference type="PRINTS" id="PR00008">
    <property type="entry name" value="DAGPEDOMAIN"/>
</dbReference>
<evidence type="ECO:0000256" key="7">
    <source>
        <dbReference type="ARBA" id="ARBA00022737"/>
    </source>
</evidence>
<feature type="binding site" evidence="17">
    <location>
        <begin position="263"/>
        <end position="271"/>
    </location>
    <ligand>
        <name>ATP</name>
        <dbReference type="ChEBI" id="CHEBI:30616"/>
    </ligand>
</feature>
<dbReference type="InterPro" id="IPR046349">
    <property type="entry name" value="C1-like_sf"/>
</dbReference>
<dbReference type="GO" id="GO:0008270">
    <property type="term" value="F:zinc ion binding"/>
    <property type="evidence" value="ECO:0007669"/>
    <property type="project" value="UniProtKB-KW"/>
</dbReference>
<reference evidence="24" key="1">
    <citation type="submission" date="2022-11" db="UniProtKB">
        <authorList>
            <consortium name="WormBaseParasite"/>
        </authorList>
    </citation>
    <scope>IDENTIFICATION</scope>
</reference>
<dbReference type="PIRSF" id="PIRSF000551">
    <property type="entry name" value="PKC_delta"/>
    <property type="match status" value="1"/>
</dbReference>
<dbReference type="SUPFAM" id="SSF56112">
    <property type="entry name" value="Protein kinase-like (PK-like)"/>
    <property type="match status" value="1"/>
</dbReference>
<evidence type="ECO:0000256" key="19">
    <source>
        <dbReference type="SAM" id="MobiDB-lite"/>
    </source>
</evidence>
<comment type="catalytic activity">
    <reaction evidence="13 15">
        <text>L-threonyl-[protein] + ATP = O-phospho-L-threonyl-[protein] + ADP + H(+)</text>
        <dbReference type="Rhea" id="RHEA:46608"/>
        <dbReference type="Rhea" id="RHEA-COMP:11060"/>
        <dbReference type="Rhea" id="RHEA-COMP:11605"/>
        <dbReference type="ChEBI" id="CHEBI:15378"/>
        <dbReference type="ChEBI" id="CHEBI:30013"/>
        <dbReference type="ChEBI" id="CHEBI:30616"/>
        <dbReference type="ChEBI" id="CHEBI:61977"/>
        <dbReference type="ChEBI" id="CHEBI:456216"/>
        <dbReference type="EC" id="2.7.11.13"/>
    </reaction>
</comment>
<dbReference type="SUPFAM" id="SSF57889">
    <property type="entry name" value="Cysteine-rich domain"/>
    <property type="match status" value="2"/>
</dbReference>
<dbReference type="PROSITE" id="PS00107">
    <property type="entry name" value="PROTEIN_KINASE_ATP"/>
    <property type="match status" value="1"/>
</dbReference>
<evidence type="ECO:0000256" key="10">
    <source>
        <dbReference type="ARBA" id="ARBA00022777"/>
    </source>
</evidence>
<evidence type="ECO:0000256" key="12">
    <source>
        <dbReference type="ARBA" id="ARBA00022840"/>
    </source>
</evidence>
<dbReference type="SMART" id="SM00220">
    <property type="entry name" value="S_TKc"/>
    <property type="match status" value="1"/>
</dbReference>
<dbReference type="InterPro" id="IPR000961">
    <property type="entry name" value="AGC-kinase_C"/>
</dbReference>
<proteinExistence type="inferred from homology"/>
<dbReference type="GO" id="GO:0023051">
    <property type="term" value="P:regulation of signaling"/>
    <property type="evidence" value="ECO:0007669"/>
    <property type="project" value="UniProtKB-ARBA"/>
</dbReference>
<feature type="domain" description="Phorbol-ester/DAG-type" evidence="21">
    <location>
        <begin position="40"/>
        <end position="90"/>
    </location>
</feature>
<dbReference type="PANTHER" id="PTHR24351">
    <property type="entry name" value="RIBOSOMAL PROTEIN S6 KINASE"/>
    <property type="match status" value="1"/>
</dbReference>
<keyword evidence="4" id="KW-0597">Phosphoprotein</keyword>
<feature type="active site" description="Proton acceptor" evidence="16">
    <location>
        <position position="381"/>
    </location>
</feature>
<evidence type="ECO:0000256" key="1">
    <source>
        <dbReference type="ARBA" id="ARBA00005490"/>
    </source>
</evidence>
<evidence type="ECO:0000256" key="5">
    <source>
        <dbReference type="ARBA" id="ARBA00022679"/>
    </source>
</evidence>
<keyword evidence="6" id="KW-0479">Metal-binding</keyword>
<dbReference type="SMART" id="SM00133">
    <property type="entry name" value="S_TK_X"/>
    <property type="match status" value="1"/>
</dbReference>
<dbReference type="InterPro" id="IPR017892">
    <property type="entry name" value="Pkinase_C"/>
</dbReference>
<dbReference type="PROSITE" id="PS00108">
    <property type="entry name" value="PROTEIN_KINASE_ST"/>
    <property type="match status" value="1"/>
</dbReference>
<dbReference type="InterPro" id="IPR014376">
    <property type="entry name" value="Prot_kin_PKC_delta"/>
</dbReference>
<evidence type="ECO:0000256" key="16">
    <source>
        <dbReference type="PIRSR" id="PIRSR000551-50"/>
    </source>
</evidence>
<keyword evidence="8 15" id="KW-0547">Nucleotide-binding</keyword>
<evidence type="ECO:0000313" key="23">
    <source>
        <dbReference type="Proteomes" id="UP000887540"/>
    </source>
</evidence>
<dbReference type="Pfam" id="PF00433">
    <property type="entry name" value="Pkinase_C"/>
    <property type="match status" value="1"/>
</dbReference>
<keyword evidence="10 15" id="KW-0418">Kinase</keyword>
<dbReference type="CDD" id="cd20838">
    <property type="entry name" value="C1_nPKC_epsilon-like_rpt2"/>
    <property type="match status" value="1"/>
</dbReference>
<dbReference type="EC" id="2.7.11.13" evidence="2 15"/>
<keyword evidence="11" id="KW-0862">Zinc</keyword>
<feature type="binding site" evidence="17 18">
    <location>
        <position position="286"/>
    </location>
    <ligand>
        <name>ATP</name>
        <dbReference type="ChEBI" id="CHEBI:30616"/>
    </ligand>
</feature>
<dbReference type="FunFam" id="3.30.60.20:FF:000063">
    <property type="entry name" value="Protein kinase C"/>
    <property type="match status" value="1"/>
</dbReference>
<keyword evidence="9" id="KW-0863">Zinc-finger</keyword>
<dbReference type="PROSITE" id="PS50011">
    <property type="entry name" value="PROTEIN_KINASE_DOM"/>
    <property type="match status" value="1"/>
</dbReference>
<evidence type="ECO:0000256" key="11">
    <source>
        <dbReference type="ARBA" id="ARBA00022833"/>
    </source>
</evidence>
<feature type="compositionally biased region" description="Low complexity" evidence="19">
    <location>
        <begin position="209"/>
        <end position="227"/>
    </location>
</feature>
<dbReference type="GO" id="GO:0004697">
    <property type="term" value="F:diacylglycerol-dependent serine/threonine kinase activity"/>
    <property type="evidence" value="ECO:0007669"/>
    <property type="project" value="UniProtKB-EC"/>
</dbReference>
<comment type="similarity">
    <text evidence="1 15">Belongs to the protein kinase superfamily. AGC Ser/Thr protein kinase family. PKC subfamily.</text>
</comment>
<dbReference type="CDD" id="cd05591">
    <property type="entry name" value="STKc_nPKC_epsilon"/>
    <property type="match status" value="1"/>
</dbReference>
<feature type="domain" description="Phorbol-ester/DAG-type" evidence="21">
    <location>
        <begin position="118"/>
        <end position="168"/>
    </location>
</feature>
<comment type="catalytic activity">
    <reaction evidence="14">
        <text>L-seryl-[protein] + ATP = O-phospho-L-seryl-[protein] + ADP + H(+)</text>
        <dbReference type="Rhea" id="RHEA:17989"/>
        <dbReference type="Rhea" id="RHEA-COMP:9863"/>
        <dbReference type="Rhea" id="RHEA-COMP:11604"/>
        <dbReference type="ChEBI" id="CHEBI:15378"/>
        <dbReference type="ChEBI" id="CHEBI:29999"/>
        <dbReference type="ChEBI" id="CHEBI:30616"/>
        <dbReference type="ChEBI" id="CHEBI:83421"/>
        <dbReference type="ChEBI" id="CHEBI:456216"/>
        <dbReference type="EC" id="2.7.11.13"/>
    </reaction>
</comment>
<evidence type="ECO:0000259" key="20">
    <source>
        <dbReference type="PROSITE" id="PS50011"/>
    </source>
</evidence>
<dbReference type="PROSITE" id="PS50081">
    <property type="entry name" value="ZF_DAG_PE_2"/>
    <property type="match status" value="2"/>
</dbReference>
<keyword evidence="23" id="KW-1185">Reference proteome</keyword>
<dbReference type="InterPro" id="IPR011009">
    <property type="entry name" value="Kinase-like_dom_sf"/>
</dbReference>
<feature type="domain" description="Protein kinase" evidence="20">
    <location>
        <begin position="257"/>
        <end position="517"/>
    </location>
</feature>
<dbReference type="Gene3D" id="3.30.200.20">
    <property type="entry name" value="Phosphorylase Kinase, domain 1"/>
    <property type="match status" value="1"/>
</dbReference>
<keyword evidence="7" id="KW-0677">Repeat</keyword>
<dbReference type="InterPro" id="IPR008271">
    <property type="entry name" value="Ser/Thr_kinase_AS"/>
</dbReference>
<evidence type="ECO:0000256" key="17">
    <source>
        <dbReference type="PIRSR" id="PIRSR000551-51"/>
    </source>
</evidence>
<dbReference type="PROSITE" id="PS51285">
    <property type="entry name" value="AGC_KINASE_CTER"/>
    <property type="match status" value="1"/>
</dbReference>
<evidence type="ECO:0000256" key="2">
    <source>
        <dbReference type="ARBA" id="ARBA00012429"/>
    </source>
</evidence>
<dbReference type="Gene3D" id="1.10.510.10">
    <property type="entry name" value="Transferase(Phosphotransferase) domain 1"/>
    <property type="match status" value="1"/>
</dbReference>
<evidence type="ECO:0000259" key="22">
    <source>
        <dbReference type="PROSITE" id="PS51285"/>
    </source>
</evidence>
<evidence type="ECO:0000256" key="8">
    <source>
        <dbReference type="ARBA" id="ARBA00022741"/>
    </source>
</evidence>
<evidence type="ECO:0000256" key="6">
    <source>
        <dbReference type="ARBA" id="ARBA00022723"/>
    </source>
</evidence>
<name>A0A914BU81_9BILA</name>
<keyword evidence="12 15" id="KW-0067">ATP-binding</keyword>
<dbReference type="GO" id="GO:0043005">
    <property type="term" value="C:neuron projection"/>
    <property type="evidence" value="ECO:0007669"/>
    <property type="project" value="UniProtKB-ARBA"/>
</dbReference>
<dbReference type="InterPro" id="IPR017441">
    <property type="entry name" value="Protein_kinase_ATP_BS"/>
</dbReference>
<dbReference type="Proteomes" id="UP000887540">
    <property type="component" value="Unplaced"/>
</dbReference>
<dbReference type="Pfam" id="PF00130">
    <property type="entry name" value="C1_1"/>
    <property type="match status" value="2"/>
</dbReference>
<dbReference type="WBParaSite" id="ACRNAN_Path_100.g362.t1">
    <property type="protein sequence ID" value="ACRNAN_Path_100.g362.t1"/>
    <property type="gene ID" value="ACRNAN_Path_100.g362"/>
</dbReference>
<evidence type="ECO:0000256" key="14">
    <source>
        <dbReference type="ARBA" id="ARBA00047470"/>
    </source>
</evidence>
<keyword evidence="5 15" id="KW-0808">Transferase</keyword>
<protein>
    <recommendedName>
        <fullName evidence="2 15">Protein kinase C</fullName>
        <ecNumber evidence="2 15">2.7.11.13</ecNumber>
    </recommendedName>
</protein>
<dbReference type="GO" id="GO:0007611">
    <property type="term" value="P:learning or memory"/>
    <property type="evidence" value="ECO:0007669"/>
    <property type="project" value="UniProtKB-ARBA"/>
</dbReference>
<evidence type="ECO:0000256" key="15">
    <source>
        <dbReference type="PIRNR" id="PIRNR000551"/>
    </source>
</evidence>
<organism evidence="23 24">
    <name type="scientific">Acrobeloides nanus</name>
    <dbReference type="NCBI Taxonomy" id="290746"/>
    <lineage>
        <taxon>Eukaryota</taxon>
        <taxon>Metazoa</taxon>
        <taxon>Ecdysozoa</taxon>
        <taxon>Nematoda</taxon>
        <taxon>Chromadorea</taxon>
        <taxon>Rhabditida</taxon>
        <taxon>Tylenchina</taxon>
        <taxon>Cephalobomorpha</taxon>
        <taxon>Cephaloboidea</taxon>
        <taxon>Cephalobidae</taxon>
        <taxon>Acrobeloides</taxon>
    </lineage>
</organism>
<accession>A0A914BU81</accession>
<evidence type="ECO:0000256" key="3">
    <source>
        <dbReference type="ARBA" id="ARBA00022527"/>
    </source>
</evidence>
<evidence type="ECO:0000256" key="4">
    <source>
        <dbReference type="ARBA" id="ARBA00022553"/>
    </source>
</evidence>
<feature type="domain" description="AGC-kinase C-terminal" evidence="22">
    <location>
        <begin position="518"/>
        <end position="586"/>
    </location>
</feature>
<dbReference type="InterPro" id="IPR000719">
    <property type="entry name" value="Prot_kinase_dom"/>
</dbReference>
<dbReference type="FunFam" id="3.30.60.20:FF:000003">
    <property type="entry name" value="Protein kinase C delta"/>
    <property type="match status" value="1"/>
</dbReference>
<dbReference type="FunFam" id="1.10.510.10:FF:000126">
    <property type="entry name" value="Protein kinase C epsilon"/>
    <property type="match status" value="1"/>
</dbReference>
<dbReference type="GO" id="GO:0005524">
    <property type="term" value="F:ATP binding"/>
    <property type="evidence" value="ECO:0007669"/>
    <property type="project" value="UniProtKB-UniRule"/>
</dbReference>
<sequence length="586" mass="66458">MEETPQDAGKSPRVFQERSGAFNVQHRRGAMRRKIHEVTGHKFMALFLPQPTFCAHCKEFIWGLGKQGYQCQICTVVVHKRCHLDVVWKCPGCKTDSVDDSKGDMIEPGMGRFNINMPHRFSVHSYKRFTFCDHCGSMLYGLINQGLQCSVCKLNVHKRCQRNVANNCGINAKQMASELAQLGITGDKLSSRKTRKSNMSISSISTTESGISVSSSDSSSVRVPQSSLNTVNENDVDAKDSSDSQTPRKNHLTINDFNFIKVLGKGSFGKVMLAEFKGTDEVYAVKVLKKDVILQDDDVDCTMCEKRILALAAKHPFLTALHSSFQTVDRLFFVMEYVNGGDLMFQIQRARKFEEPRARFYAAQVTCALQFLHRHEVIYRDLKLDNILLDADGHCRLADFGMCKEGINKDNLTSTFCGTPDYIAPEILQEMEYGVSVDWWALGVLMYEMMAGQPPFEADNEEDLFEAILHDEVLYPVWLSREAVNILKAFMTKNPLKRLGCVQSQGGEDAIRAHPFFREIDWDGLEARRVKPPFKPKIRSKRDVNNFDADFTKEEPVLTPTEPTVIRTISQDEFRGFSFVNPEFKP</sequence>
<evidence type="ECO:0000256" key="9">
    <source>
        <dbReference type="ARBA" id="ARBA00022771"/>
    </source>
</evidence>